<proteinExistence type="predicted"/>
<evidence type="ECO:0000313" key="4">
    <source>
        <dbReference type="Proteomes" id="UP000316714"/>
    </source>
</evidence>
<dbReference type="InterPro" id="IPR012373">
    <property type="entry name" value="Ferrdict_sens_TM"/>
</dbReference>
<evidence type="ECO:0000259" key="2">
    <source>
        <dbReference type="Pfam" id="PF04773"/>
    </source>
</evidence>
<keyword evidence="1" id="KW-0812">Transmembrane</keyword>
<name>A0A5C5VCT9_9BACT</name>
<dbReference type="Gene3D" id="2.60.120.1440">
    <property type="match status" value="1"/>
</dbReference>
<dbReference type="PANTHER" id="PTHR30273:SF2">
    <property type="entry name" value="PROTEIN FECR"/>
    <property type="match status" value="1"/>
</dbReference>
<evidence type="ECO:0000313" key="3">
    <source>
        <dbReference type="EMBL" id="TWT35455.1"/>
    </source>
</evidence>
<dbReference type="Proteomes" id="UP000316714">
    <property type="component" value="Unassembled WGS sequence"/>
</dbReference>
<gene>
    <name evidence="3" type="ORF">KOR34_03460</name>
</gene>
<feature type="transmembrane region" description="Helical" evidence="1">
    <location>
        <begin position="99"/>
        <end position="117"/>
    </location>
</feature>
<comment type="caution">
    <text evidence="3">The sequence shown here is derived from an EMBL/GenBank/DDBJ whole genome shotgun (WGS) entry which is preliminary data.</text>
</comment>
<sequence>MKIPRHSRKQEIEFRSLINAVLHETAGRDDLRRLGELLEQHPHLAPRYVDHLVIDTQLTWDALGRVVPANAARQPRAATDSATPSSLTPAASRIRIAKLWGGILTSAAAAVLLAFLLRSDRPIGRPADAVAHVVRLTSHSTTTLKDGDPLGAGVFRLSDGEKATLRFCSGSQLYCEGPCKLDLVSPRLVTLAHGKVTADVPRPAIGFTVLTKRVQVTDLGTRFGVNVDNNEEVDVVVFDGEVNLADREGKVELPEGLFAGEALRVGESERFERLVSIGHDHQSETWDSSWQTDTNLRRSVFTSVTDNLARDSEPHFYGITPRGLIEDARAYSDRVHEWNSLPASPLPAWLKGADLIRRFNSRKYEHSSQLEVNVTVSTDCVLYVLWDCRCKPLAWLKQRFKNTHYIIGMDEGPYRDGVDTLDTGPGKSIDTTYAVWAARIGANEVVRLGPVENEHLAQYKNLYGIAAKPVERLSPEYFPLLFGPDEG</sequence>
<evidence type="ECO:0000256" key="1">
    <source>
        <dbReference type="SAM" id="Phobius"/>
    </source>
</evidence>
<reference evidence="3 4" key="1">
    <citation type="submission" date="2019-02" db="EMBL/GenBank/DDBJ databases">
        <title>Deep-cultivation of Planctomycetes and their phenomic and genomic characterization uncovers novel biology.</title>
        <authorList>
            <person name="Wiegand S."/>
            <person name="Jogler M."/>
            <person name="Boedeker C."/>
            <person name="Pinto D."/>
            <person name="Vollmers J."/>
            <person name="Rivas-Marin E."/>
            <person name="Kohn T."/>
            <person name="Peeters S.H."/>
            <person name="Heuer A."/>
            <person name="Rast P."/>
            <person name="Oberbeckmann S."/>
            <person name="Bunk B."/>
            <person name="Jeske O."/>
            <person name="Meyerdierks A."/>
            <person name="Storesund J.E."/>
            <person name="Kallscheuer N."/>
            <person name="Luecker S."/>
            <person name="Lage O.M."/>
            <person name="Pohl T."/>
            <person name="Merkel B.J."/>
            <person name="Hornburger P."/>
            <person name="Mueller R.-W."/>
            <person name="Bruemmer F."/>
            <person name="Labrenz M."/>
            <person name="Spormann A.M."/>
            <person name="Op Den Camp H."/>
            <person name="Overmann J."/>
            <person name="Amann R."/>
            <person name="Jetten M.S.M."/>
            <person name="Mascher T."/>
            <person name="Medema M.H."/>
            <person name="Devos D.P."/>
            <person name="Kaster A.-K."/>
            <person name="Ovreas L."/>
            <person name="Rohde M."/>
            <person name="Galperin M.Y."/>
            <person name="Jogler C."/>
        </authorList>
    </citation>
    <scope>NUCLEOTIDE SEQUENCE [LARGE SCALE GENOMIC DNA]</scope>
    <source>
        <strain evidence="3 4">KOR34</strain>
    </source>
</reference>
<keyword evidence="1" id="KW-1133">Transmembrane helix</keyword>
<dbReference type="GO" id="GO:0016989">
    <property type="term" value="F:sigma factor antagonist activity"/>
    <property type="evidence" value="ECO:0007669"/>
    <property type="project" value="TreeGrafter"/>
</dbReference>
<dbReference type="AlphaFoldDB" id="A0A5C5VCT9"/>
<keyword evidence="1" id="KW-0472">Membrane</keyword>
<dbReference type="Pfam" id="PF04773">
    <property type="entry name" value="FecR"/>
    <property type="match status" value="1"/>
</dbReference>
<dbReference type="PANTHER" id="PTHR30273">
    <property type="entry name" value="PERIPLASMIC SIGNAL SENSOR AND SIGMA FACTOR ACTIVATOR FECR-RELATED"/>
    <property type="match status" value="1"/>
</dbReference>
<dbReference type="OrthoDB" id="256916at2"/>
<accession>A0A5C5VCT9</accession>
<dbReference type="EMBL" id="SIHJ01000001">
    <property type="protein sequence ID" value="TWT35455.1"/>
    <property type="molecule type" value="Genomic_DNA"/>
</dbReference>
<keyword evidence="4" id="KW-1185">Reference proteome</keyword>
<dbReference type="InterPro" id="IPR006860">
    <property type="entry name" value="FecR"/>
</dbReference>
<feature type="domain" description="FecR protein" evidence="2">
    <location>
        <begin position="187"/>
        <end position="243"/>
    </location>
</feature>
<protein>
    <submittedName>
        <fullName evidence="3">FecR protein</fullName>
    </submittedName>
</protein>
<organism evidence="3 4">
    <name type="scientific">Posidoniimonas corsicana</name>
    <dbReference type="NCBI Taxonomy" id="1938618"/>
    <lineage>
        <taxon>Bacteria</taxon>
        <taxon>Pseudomonadati</taxon>
        <taxon>Planctomycetota</taxon>
        <taxon>Planctomycetia</taxon>
        <taxon>Pirellulales</taxon>
        <taxon>Lacipirellulaceae</taxon>
        <taxon>Posidoniimonas</taxon>
    </lineage>
</organism>